<evidence type="ECO:0000313" key="4">
    <source>
        <dbReference type="Proteomes" id="UP000762676"/>
    </source>
</evidence>
<keyword evidence="3" id="KW-0548">Nucleotidyltransferase</keyword>
<dbReference type="AlphaFoldDB" id="A0AAV4FFR3"/>
<feature type="region of interest" description="Disordered" evidence="1">
    <location>
        <begin position="1"/>
        <end position="74"/>
    </location>
</feature>
<feature type="domain" description="Endonuclease/exonuclease/phosphatase" evidence="2">
    <location>
        <begin position="194"/>
        <end position="313"/>
    </location>
</feature>
<feature type="compositionally biased region" description="Polar residues" evidence="1">
    <location>
        <begin position="1"/>
        <end position="22"/>
    </location>
</feature>
<dbReference type="Gene3D" id="3.60.10.10">
    <property type="entry name" value="Endonuclease/exonuclease/phosphatase"/>
    <property type="match status" value="1"/>
</dbReference>
<dbReference type="Pfam" id="PF14529">
    <property type="entry name" value="Exo_endo_phos_2"/>
    <property type="match status" value="1"/>
</dbReference>
<evidence type="ECO:0000313" key="3">
    <source>
        <dbReference type="EMBL" id="GFR71241.1"/>
    </source>
</evidence>
<organism evidence="3 4">
    <name type="scientific">Elysia marginata</name>
    <dbReference type="NCBI Taxonomy" id="1093978"/>
    <lineage>
        <taxon>Eukaryota</taxon>
        <taxon>Metazoa</taxon>
        <taxon>Spiralia</taxon>
        <taxon>Lophotrochozoa</taxon>
        <taxon>Mollusca</taxon>
        <taxon>Gastropoda</taxon>
        <taxon>Heterobranchia</taxon>
        <taxon>Euthyneura</taxon>
        <taxon>Panpulmonata</taxon>
        <taxon>Sacoglossa</taxon>
        <taxon>Placobranchoidea</taxon>
        <taxon>Plakobranchidae</taxon>
        <taxon>Elysia</taxon>
    </lineage>
</organism>
<gene>
    <name evidence="3" type="ORF">ElyMa_003806500</name>
</gene>
<proteinExistence type="predicted"/>
<dbReference type="InterPro" id="IPR036691">
    <property type="entry name" value="Endo/exonu/phosph_ase_sf"/>
</dbReference>
<keyword evidence="4" id="KW-1185">Reference proteome</keyword>
<comment type="caution">
    <text evidence="3">The sequence shown here is derived from an EMBL/GenBank/DDBJ whole genome shotgun (WGS) entry which is preliminary data.</text>
</comment>
<reference evidence="3 4" key="1">
    <citation type="journal article" date="2021" name="Elife">
        <title>Chloroplast acquisition without the gene transfer in kleptoplastic sea slugs, Plakobranchus ocellatus.</title>
        <authorList>
            <person name="Maeda T."/>
            <person name="Takahashi S."/>
            <person name="Yoshida T."/>
            <person name="Shimamura S."/>
            <person name="Takaki Y."/>
            <person name="Nagai Y."/>
            <person name="Toyoda A."/>
            <person name="Suzuki Y."/>
            <person name="Arimoto A."/>
            <person name="Ishii H."/>
            <person name="Satoh N."/>
            <person name="Nishiyama T."/>
            <person name="Hasebe M."/>
            <person name="Maruyama T."/>
            <person name="Minagawa J."/>
            <person name="Obokata J."/>
            <person name="Shigenobu S."/>
        </authorList>
    </citation>
    <scope>NUCLEOTIDE SEQUENCE [LARGE SCALE GENOMIC DNA]</scope>
</reference>
<sequence>MSSTVIKRLPSNHQWTCPKCSNQQIPTPQTSLSQPSLTQPPTQPILTPSGASPQPPTPTPPSQPSNADSQPSATFQTQVKNNSFRIAQWNCCGLNKSKKTELEYFLSSQEVDMILIQETNFVKETPFQLNGFRPIGTERKRARNADGNLIGGGILTLIKSGVQHNVPNSNILPDNDHTSDAHVIDIYLENSIIRATNIYVPPIKESDPNDHRIQNFKPMLLPSGKNCLILGDLNAHSPIWDQWQLRNSIGELIEDFVVEKDLTILDEGSATFISPATGGSSAPDISICGADIAPKVTWTVYPATLGSDHHPIFMDIEVPGPIGQNKPKKNMAYKKANWDTFQRQIDITLSNPQTNLDPNENSDKMNAKLTNIIIDSAKKSIPVGSSRNRKPW</sequence>
<accession>A0AAV4FFR3</accession>
<evidence type="ECO:0000256" key="1">
    <source>
        <dbReference type="SAM" id="MobiDB-lite"/>
    </source>
</evidence>
<feature type="compositionally biased region" description="Low complexity" evidence="1">
    <location>
        <begin position="23"/>
        <end position="49"/>
    </location>
</feature>
<dbReference type="PANTHER" id="PTHR33273:SF4">
    <property type="entry name" value="ENDONUCLEASE_EXONUCLEASE_PHOSPHATASE DOMAIN-CONTAINING PROTEIN"/>
    <property type="match status" value="1"/>
</dbReference>
<protein>
    <submittedName>
        <fullName evidence="3">RNA-directed DNA polymerase from mobile element jockey</fullName>
    </submittedName>
</protein>
<feature type="compositionally biased region" description="Pro residues" evidence="1">
    <location>
        <begin position="53"/>
        <end position="63"/>
    </location>
</feature>
<dbReference type="GO" id="GO:0003964">
    <property type="term" value="F:RNA-directed DNA polymerase activity"/>
    <property type="evidence" value="ECO:0007669"/>
    <property type="project" value="UniProtKB-KW"/>
</dbReference>
<dbReference type="SUPFAM" id="SSF56219">
    <property type="entry name" value="DNase I-like"/>
    <property type="match status" value="1"/>
</dbReference>
<dbReference type="Proteomes" id="UP000762676">
    <property type="component" value="Unassembled WGS sequence"/>
</dbReference>
<dbReference type="EMBL" id="BMAT01007787">
    <property type="protein sequence ID" value="GFR71241.1"/>
    <property type="molecule type" value="Genomic_DNA"/>
</dbReference>
<dbReference type="InterPro" id="IPR005135">
    <property type="entry name" value="Endo/exonuclease/phosphatase"/>
</dbReference>
<dbReference type="PANTHER" id="PTHR33273">
    <property type="entry name" value="DOMAIN-CONTAINING PROTEIN, PUTATIVE-RELATED"/>
    <property type="match status" value="1"/>
</dbReference>
<name>A0AAV4FFR3_9GAST</name>
<evidence type="ECO:0000259" key="2">
    <source>
        <dbReference type="Pfam" id="PF14529"/>
    </source>
</evidence>
<keyword evidence="3" id="KW-0808">Transferase</keyword>
<keyword evidence="3" id="KW-0695">RNA-directed DNA polymerase</keyword>